<organism evidence="2 3">
    <name type="scientific">Parnassius mnemosyne</name>
    <name type="common">clouded apollo</name>
    <dbReference type="NCBI Taxonomy" id="213953"/>
    <lineage>
        <taxon>Eukaryota</taxon>
        <taxon>Metazoa</taxon>
        <taxon>Ecdysozoa</taxon>
        <taxon>Arthropoda</taxon>
        <taxon>Hexapoda</taxon>
        <taxon>Insecta</taxon>
        <taxon>Pterygota</taxon>
        <taxon>Neoptera</taxon>
        <taxon>Endopterygota</taxon>
        <taxon>Lepidoptera</taxon>
        <taxon>Glossata</taxon>
        <taxon>Ditrysia</taxon>
        <taxon>Papilionoidea</taxon>
        <taxon>Papilionidae</taxon>
        <taxon>Parnassiinae</taxon>
        <taxon>Parnassini</taxon>
        <taxon>Parnassius</taxon>
        <taxon>Driopa</taxon>
    </lineage>
</organism>
<protein>
    <recommendedName>
        <fullName evidence="1">Integrase catalytic domain-containing protein</fullName>
    </recommendedName>
</protein>
<dbReference type="InterPro" id="IPR036397">
    <property type="entry name" value="RNaseH_sf"/>
</dbReference>
<evidence type="ECO:0000313" key="2">
    <source>
        <dbReference type="EMBL" id="CAK1582497.1"/>
    </source>
</evidence>
<dbReference type="Proteomes" id="UP001314205">
    <property type="component" value="Unassembled WGS sequence"/>
</dbReference>
<reference evidence="2 3" key="1">
    <citation type="submission" date="2023-11" db="EMBL/GenBank/DDBJ databases">
        <authorList>
            <person name="Hedman E."/>
            <person name="Englund M."/>
            <person name="Stromberg M."/>
            <person name="Nyberg Akerstrom W."/>
            <person name="Nylinder S."/>
            <person name="Jareborg N."/>
            <person name="Kallberg Y."/>
            <person name="Kronander E."/>
        </authorList>
    </citation>
    <scope>NUCLEOTIDE SEQUENCE [LARGE SCALE GENOMIC DNA]</scope>
</reference>
<dbReference type="InterPro" id="IPR012337">
    <property type="entry name" value="RNaseH-like_sf"/>
</dbReference>
<accession>A0AAV1KL24</accession>
<evidence type="ECO:0000259" key="1">
    <source>
        <dbReference type="PROSITE" id="PS50994"/>
    </source>
</evidence>
<feature type="domain" description="Integrase catalytic" evidence="1">
    <location>
        <begin position="1"/>
        <end position="133"/>
    </location>
</feature>
<dbReference type="AlphaFoldDB" id="A0AAV1KL24"/>
<gene>
    <name evidence="2" type="ORF">PARMNEM_LOCUS4013</name>
</gene>
<dbReference type="PANTHER" id="PTHR38681">
    <property type="entry name" value="RETROVIRUS-RELATED POL POLYPROTEIN FROM TRANSPOSON 412-LIKE PROTEIN-RELATED"/>
    <property type="match status" value="1"/>
</dbReference>
<dbReference type="InterPro" id="IPR001584">
    <property type="entry name" value="Integrase_cat-core"/>
</dbReference>
<dbReference type="EMBL" id="CAVLGL010000046">
    <property type="protein sequence ID" value="CAK1582497.1"/>
    <property type="molecule type" value="Genomic_DNA"/>
</dbReference>
<dbReference type="GO" id="GO:0003676">
    <property type="term" value="F:nucleic acid binding"/>
    <property type="evidence" value="ECO:0007669"/>
    <property type="project" value="InterPro"/>
</dbReference>
<dbReference type="PROSITE" id="PS50994">
    <property type="entry name" value="INTEGRASE"/>
    <property type="match status" value="1"/>
</dbReference>
<sequence length="151" mass="16866">MVDVTSETCAVTLVSGWIARFGCPTLVTTDRGRQFGSHLYKALTKLVGARHLRTTAYHPAANGIIERLHRQLKAAIMCHTSSQWTEALPLVLLGMRNSWKEDLQTTPAELVYSQTLSLPGQYLSPIDDYTTANVKEYLTRLRSCMAELTPK</sequence>
<dbReference type="Gene3D" id="3.30.420.10">
    <property type="entry name" value="Ribonuclease H-like superfamily/Ribonuclease H"/>
    <property type="match status" value="1"/>
</dbReference>
<comment type="caution">
    <text evidence="2">The sequence shown here is derived from an EMBL/GenBank/DDBJ whole genome shotgun (WGS) entry which is preliminary data.</text>
</comment>
<dbReference type="SUPFAM" id="SSF53098">
    <property type="entry name" value="Ribonuclease H-like"/>
    <property type="match status" value="1"/>
</dbReference>
<dbReference type="GO" id="GO:0015074">
    <property type="term" value="P:DNA integration"/>
    <property type="evidence" value="ECO:0007669"/>
    <property type="project" value="InterPro"/>
</dbReference>
<evidence type="ECO:0000313" key="3">
    <source>
        <dbReference type="Proteomes" id="UP001314205"/>
    </source>
</evidence>
<proteinExistence type="predicted"/>
<name>A0AAV1KL24_9NEOP</name>
<keyword evidence="3" id="KW-1185">Reference proteome</keyword>
<dbReference type="PANTHER" id="PTHR38681:SF1">
    <property type="entry name" value="RETROVIRUS-RELATED POL POLYPROTEIN FROM TRANSPOSON 412-LIKE PROTEIN"/>
    <property type="match status" value="1"/>
</dbReference>